<protein>
    <recommendedName>
        <fullName evidence="3">Heavy metal transport/detoxification superfamily protein</fullName>
    </recommendedName>
</protein>
<comment type="caution">
    <text evidence="1">The sequence shown here is derived from an EMBL/GenBank/DDBJ whole genome shotgun (WGS) entry which is preliminary data.</text>
</comment>
<name>A0A178UI87_ARATH</name>
<evidence type="ECO:0000313" key="1">
    <source>
        <dbReference type="EMBL" id="OAO92371.1"/>
    </source>
</evidence>
<gene>
    <name evidence="1" type="ordered locus">AXX17_At5g54650</name>
</gene>
<organism evidence="1 2">
    <name type="scientific">Arabidopsis thaliana</name>
    <name type="common">Mouse-ear cress</name>
    <dbReference type="NCBI Taxonomy" id="3702"/>
    <lineage>
        <taxon>Eukaryota</taxon>
        <taxon>Viridiplantae</taxon>
        <taxon>Streptophyta</taxon>
        <taxon>Embryophyta</taxon>
        <taxon>Tracheophyta</taxon>
        <taxon>Spermatophyta</taxon>
        <taxon>Magnoliopsida</taxon>
        <taxon>eudicotyledons</taxon>
        <taxon>Gunneridae</taxon>
        <taxon>Pentapetalae</taxon>
        <taxon>rosids</taxon>
        <taxon>malvids</taxon>
        <taxon>Brassicales</taxon>
        <taxon>Brassicaceae</taxon>
        <taxon>Camelineae</taxon>
        <taxon>Arabidopsis</taxon>
    </lineage>
</organism>
<accession>A0A178UI87</accession>
<evidence type="ECO:0000313" key="2">
    <source>
        <dbReference type="Proteomes" id="UP000078284"/>
    </source>
</evidence>
<sequence length="164" mass="19094">MLDHSSSSSQMTCILRLDTQTSGWDKSMHKIFKGIHDVTYTIDATKGLAYLSGKISPEIILRIRKAKKHAQLIHMDYGHVTPPPQNFLPPWQQYSPMYQQVSAPMSPMSQYMNYQQFPYTEQQQPPATYPYYYYPYYVPEMWYSSPPQLPTRDGVTGEPQCRIL</sequence>
<dbReference type="Proteomes" id="UP000078284">
    <property type="component" value="Chromosome 5"/>
</dbReference>
<dbReference type="ExpressionAtlas" id="A0A178UI87">
    <property type="expression patterns" value="baseline"/>
</dbReference>
<evidence type="ECO:0008006" key="3">
    <source>
        <dbReference type="Google" id="ProtNLM"/>
    </source>
</evidence>
<dbReference type="EMBL" id="LUHQ01000005">
    <property type="protein sequence ID" value="OAO92371.1"/>
    <property type="molecule type" value="Genomic_DNA"/>
</dbReference>
<proteinExistence type="predicted"/>
<dbReference type="AlphaFoldDB" id="A0A178UI87"/>
<reference evidence="2" key="1">
    <citation type="journal article" date="2016" name="Proc. Natl. Acad. Sci. U.S.A.">
        <title>Chromosome-level assembly of Arabidopsis thaliana Ler reveals the extent of translocation and inversion polymorphisms.</title>
        <authorList>
            <person name="Zapata L."/>
            <person name="Ding J."/>
            <person name="Willing E.M."/>
            <person name="Hartwig B."/>
            <person name="Bezdan D."/>
            <person name="Jiao W.B."/>
            <person name="Patel V."/>
            <person name="Velikkakam James G."/>
            <person name="Koornneef M."/>
            <person name="Ossowski S."/>
            <person name="Schneeberger K."/>
        </authorList>
    </citation>
    <scope>NUCLEOTIDE SEQUENCE [LARGE SCALE GENOMIC DNA]</scope>
    <source>
        <strain evidence="2">cv. Landsberg erecta</strain>
    </source>
</reference>